<sequence length="339" mass="39684">MSFNFKDIADRVNHLDSKQDFNLQNIDIEKIVPSEKNFYGMRDIEELMEDIKANGLYHNLVVTPFDDGRYKIISGERRYLALKKLGYKKAPCQVRENINAIDSEIMLIQANAKTRELTNAEKMEQIERLKFLYDQKRKNGEKLEGKTRDLIGKDLNLSGSQVGKYQKINKDLVPELKEMFLKNNLDMSKAASIASLEEPGQITIYELLKGNAELNRDEVEKLKNELKKKENELKRGQEDYKKKLSAEHERLKKARESLNEDYKKLEVQKGVHSEHHDIKDMEFNLEINMAVRNLKDAANLLVRKLMSVREDKRTLSESNLKEIDDLQKSQLKYIFNFKR</sequence>
<dbReference type="InterPro" id="IPR050336">
    <property type="entry name" value="Chromosome_partition/occlusion"/>
</dbReference>
<evidence type="ECO:0000313" key="3">
    <source>
        <dbReference type="EMBL" id="RMD04930.1"/>
    </source>
</evidence>
<dbReference type="PANTHER" id="PTHR33375">
    <property type="entry name" value="CHROMOSOME-PARTITIONING PROTEIN PARB-RELATED"/>
    <property type="match status" value="1"/>
</dbReference>
<dbReference type="Gene3D" id="1.10.10.2830">
    <property type="match status" value="1"/>
</dbReference>
<accession>A0A3M0T2S9</accession>
<organism evidence="3 4">
    <name type="scientific">Clostridium autoethanogenum</name>
    <dbReference type="NCBI Taxonomy" id="84023"/>
    <lineage>
        <taxon>Bacteria</taxon>
        <taxon>Bacillati</taxon>
        <taxon>Bacillota</taxon>
        <taxon>Clostridia</taxon>
        <taxon>Eubacteriales</taxon>
        <taxon>Clostridiaceae</taxon>
        <taxon>Clostridium</taxon>
    </lineage>
</organism>
<dbReference type="SUPFAM" id="SSF110849">
    <property type="entry name" value="ParB/Sulfiredoxin"/>
    <property type="match status" value="1"/>
</dbReference>
<feature type="coiled-coil region" evidence="1">
    <location>
        <begin position="205"/>
        <end position="268"/>
    </location>
</feature>
<evidence type="ECO:0000256" key="1">
    <source>
        <dbReference type="SAM" id="Coils"/>
    </source>
</evidence>
<proteinExistence type="predicted"/>
<dbReference type="Pfam" id="PF02195">
    <property type="entry name" value="ParB_N"/>
    <property type="match status" value="1"/>
</dbReference>
<comment type="caution">
    <text evidence="3">The sequence shown here is derived from an EMBL/GenBank/DDBJ whole genome shotgun (WGS) entry which is preliminary data.</text>
</comment>
<keyword evidence="1" id="KW-0175">Coiled coil</keyword>
<dbReference type="GO" id="GO:0007059">
    <property type="term" value="P:chromosome segregation"/>
    <property type="evidence" value="ECO:0007669"/>
    <property type="project" value="TreeGrafter"/>
</dbReference>
<name>A0A3M0T2S9_9CLOT</name>
<dbReference type="RefSeq" id="WP_122057693.1">
    <property type="nucleotide sequence ID" value="NZ_RFAQ01000001.1"/>
</dbReference>
<reference evidence="3 4" key="1">
    <citation type="submission" date="2018-10" db="EMBL/GenBank/DDBJ databases">
        <title>Genome-centric metagenomics revealed C2 chemical producing, CO utilizing Clostridium with novel acetogenic gene cluster.</title>
        <authorList>
            <person name="Kang H."/>
            <person name="Park B."/>
            <person name="Choi I.G."/>
            <person name="Chang I.S."/>
        </authorList>
    </citation>
    <scope>NUCLEOTIDE SEQUENCE [LARGE SCALE GENOMIC DNA]</scope>
    <source>
        <strain evidence="3 4">H21-9</strain>
    </source>
</reference>
<dbReference type="InterPro" id="IPR036086">
    <property type="entry name" value="ParB/Sulfiredoxin_sf"/>
</dbReference>
<dbReference type="GO" id="GO:0005694">
    <property type="term" value="C:chromosome"/>
    <property type="evidence" value="ECO:0007669"/>
    <property type="project" value="TreeGrafter"/>
</dbReference>
<dbReference type="InterPro" id="IPR003115">
    <property type="entry name" value="ParB_N"/>
</dbReference>
<dbReference type="SUPFAM" id="SSF109709">
    <property type="entry name" value="KorB DNA-binding domain-like"/>
    <property type="match status" value="1"/>
</dbReference>
<gene>
    <name evidence="3" type="ORF">D9O40_00855</name>
</gene>
<feature type="domain" description="ParB-like N-terminal" evidence="2">
    <location>
        <begin position="24"/>
        <end position="111"/>
    </location>
</feature>
<dbReference type="PANTHER" id="PTHR33375:SF1">
    <property type="entry name" value="CHROMOSOME-PARTITIONING PROTEIN PARB-RELATED"/>
    <property type="match status" value="1"/>
</dbReference>
<protein>
    <submittedName>
        <fullName evidence="3">Chromosome partitioning protein ParB</fullName>
    </submittedName>
</protein>
<evidence type="ECO:0000259" key="2">
    <source>
        <dbReference type="SMART" id="SM00470"/>
    </source>
</evidence>
<dbReference type="Proteomes" id="UP000277999">
    <property type="component" value="Unassembled WGS sequence"/>
</dbReference>
<dbReference type="SMART" id="SM00470">
    <property type="entry name" value="ParB"/>
    <property type="match status" value="1"/>
</dbReference>
<dbReference type="AlphaFoldDB" id="A0A3M0T2S9"/>
<dbReference type="EMBL" id="RFAQ01000001">
    <property type="protein sequence ID" value="RMD04930.1"/>
    <property type="molecule type" value="Genomic_DNA"/>
</dbReference>
<dbReference type="Gene3D" id="3.90.1530.30">
    <property type="match status" value="1"/>
</dbReference>
<evidence type="ECO:0000313" key="4">
    <source>
        <dbReference type="Proteomes" id="UP000277999"/>
    </source>
</evidence>